<reference evidence="1 2" key="1">
    <citation type="journal article" date="2018" name="Front. Plant Sci.">
        <title>Red Clover (Trifolium pratense) and Zigzag Clover (T. medium) - A Picture of Genomic Similarities and Differences.</title>
        <authorList>
            <person name="Dluhosova J."/>
            <person name="Istvanek J."/>
            <person name="Nedelnik J."/>
            <person name="Repkova J."/>
        </authorList>
    </citation>
    <scope>NUCLEOTIDE SEQUENCE [LARGE SCALE GENOMIC DNA]</scope>
    <source>
        <strain evidence="2">cv. 10/8</strain>
        <tissue evidence="1">Leaf</tissue>
    </source>
</reference>
<feature type="non-terminal residue" evidence="1">
    <location>
        <position position="1"/>
    </location>
</feature>
<evidence type="ECO:0000313" key="1">
    <source>
        <dbReference type="EMBL" id="MCI74734.1"/>
    </source>
</evidence>
<dbReference type="AlphaFoldDB" id="A0A392UQ14"/>
<sequence length="55" mass="6653">KNLPEKIFAEKGILHREIDWRAMHRWGHRKGDKWRTMMVSVRIGPVTPRRLDRCS</sequence>
<accession>A0A392UQ14</accession>
<organism evidence="1 2">
    <name type="scientific">Trifolium medium</name>
    <dbReference type="NCBI Taxonomy" id="97028"/>
    <lineage>
        <taxon>Eukaryota</taxon>
        <taxon>Viridiplantae</taxon>
        <taxon>Streptophyta</taxon>
        <taxon>Embryophyta</taxon>
        <taxon>Tracheophyta</taxon>
        <taxon>Spermatophyta</taxon>
        <taxon>Magnoliopsida</taxon>
        <taxon>eudicotyledons</taxon>
        <taxon>Gunneridae</taxon>
        <taxon>Pentapetalae</taxon>
        <taxon>rosids</taxon>
        <taxon>fabids</taxon>
        <taxon>Fabales</taxon>
        <taxon>Fabaceae</taxon>
        <taxon>Papilionoideae</taxon>
        <taxon>50 kb inversion clade</taxon>
        <taxon>NPAAA clade</taxon>
        <taxon>Hologalegina</taxon>
        <taxon>IRL clade</taxon>
        <taxon>Trifolieae</taxon>
        <taxon>Trifolium</taxon>
    </lineage>
</organism>
<dbReference type="Proteomes" id="UP000265520">
    <property type="component" value="Unassembled WGS sequence"/>
</dbReference>
<name>A0A392UQ14_9FABA</name>
<keyword evidence="2" id="KW-1185">Reference proteome</keyword>
<dbReference type="EMBL" id="LXQA010866542">
    <property type="protein sequence ID" value="MCI74734.1"/>
    <property type="molecule type" value="Genomic_DNA"/>
</dbReference>
<evidence type="ECO:0000313" key="2">
    <source>
        <dbReference type="Proteomes" id="UP000265520"/>
    </source>
</evidence>
<proteinExistence type="predicted"/>
<protein>
    <submittedName>
        <fullName evidence="1">Uncharacterized protein</fullName>
    </submittedName>
</protein>
<comment type="caution">
    <text evidence="1">The sequence shown here is derived from an EMBL/GenBank/DDBJ whole genome shotgun (WGS) entry which is preliminary data.</text>
</comment>